<dbReference type="InterPro" id="IPR031248">
    <property type="entry name" value="RNF213"/>
</dbReference>
<keyword evidence="5" id="KW-0862">Zinc</keyword>
<reference evidence="9 10" key="1">
    <citation type="journal article" date="2018" name="PLoS ONE">
        <title>The draft genome of Kipferlia bialata reveals reductive genome evolution in fornicate parasites.</title>
        <authorList>
            <person name="Tanifuji G."/>
            <person name="Takabayashi S."/>
            <person name="Kume K."/>
            <person name="Takagi M."/>
            <person name="Nakayama T."/>
            <person name="Kamikawa R."/>
            <person name="Inagaki Y."/>
            <person name="Hashimoto T."/>
        </authorList>
    </citation>
    <scope>NUCLEOTIDE SEQUENCE [LARGE SCALE GENOMIC DNA]</scope>
    <source>
        <strain evidence="9">NY0173</strain>
    </source>
</reference>
<keyword evidence="2" id="KW-0963">Cytoplasm</keyword>
<dbReference type="SUPFAM" id="SSF52540">
    <property type="entry name" value="P-loop containing nucleoside triphosphate hydrolases"/>
    <property type="match status" value="2"/>
</dbReference>
<feature type="domain" description="RZ-type" evidence="8">
    <location>
        <begin position="2773"/>
        <end position="2841"/>
    </location>
</feature>
<evidence type="ECO:0000256" key="3">
    <source>
        <dbReference type="ARBA" id="ARBA00022723"/>
    </source>
</evidence>
<dbReference type="InterPro" id="IPR003593">
    <property type="entry name" value="AAA+_ATPase"/>
</dbReference>
<dbReference type="GO" id="GO:0002376">
    <property type="term" value="P:immune system process"/>
    <property type="evidence" value="ECO:0007669"/>
    <property type="project" value="UniProtKB-KW"/>
</dbReference>
<evidence type="ECO:0000256" key="2">
    <source>
        <dbReference type="ARBA" id="ARBA00022490"/>
    </source>
</evidence>
<gene>
    <name evidence="9" type="ORF">KIPB_004190</name>
</gene>
<organism evidence="9 10">
    <name type="scientific">Kipferlia bialata</name>
    <dbReference type="NCBI Taxonomy" id="797122"/>
    <lineage>
        <taxon>Eukaryota</taxon>
        <taxon>Metamonada</taxon>
        <taxon>Carpediemonas-like organisms</taxon>
        <taxon>Kipferlia</taxon>
    </lineage>
</organism>
<dbReference type="Gene3D" id="3.40.50.300">
    <property type="entry name" value="P-loop containing nucleotide triphosphate hydrolases"/>
    <property type="match status" value="2"/>
</dbReference>
<dbReference type="GO" id="GO:0005737">
    <property type="term" value="C:cytoplasm"/>
    <property type="evidence" value="ECO:0007669"/>
    <property type="project" value="UniProtKB-SubCell"/>
</dbReference>
<dbReference type="Pfam" id="PF20173">
    <property type="entry name" value="ZnF_RZ-type"/>
    <property type="match status" value="1"/>
</dbReference>
<accession>A0A9K3CUN3</accession>
<dbReference type="SMART" id="SM00382">
    <property type="entry name" value="AAA"/>
    <property type="match status" value="2"/>
</dbReference>
<dbReference type="PANTHER" id="PTHR22605:SF1">
    <property type="entry name" value="RZ-TYPE DOMAIN-CONTAINING PROTEIN"/>
    <property type="match status" value="1"/>
</dbReference>
<keyword evidence="6" id="KW-0391">Immunity</keyword>
<comment type="caution">
    <text evidence="9">The sequence shown here is derived from an EMBL/GenBank/DDBJ whole genome shotgun (WGS) entry which is preliminary data.</text>
</comment>
<comment type="subcellular location">
    <subcellularLocation>
        <location evidence="1">Cytoplasm</location>
    </subcellularLocation>
</comment>
<dbReference type="PROSITE" id="PS51981">
    <property type="entry name" value="ZF_RZ"/>
    <property type="match status" value="1"/>
</dbReference>
<evidence type="ECO:0000256" key="4">
    <source>
        <dbReference type="ARBA" id="ARBA00022771"/>
    </source>
</evidence>
<name>A0A9K3CUN3_9EUKA</name>
<dbReference type="GO" id="GO:0004842">
    <property type="term" value="F:ubiquitin-protein transferase activity"/>
    <property type="evidence" value="ECO:0007669"/>
    <property type="project" value="InterPro"/>
</dbReference>
<dbReference type="Proteomes" id="UP000265618">
    <property type="component" value="Unassembled WGS sequence"/>
</dbReference>
<keyword evidence="3" id="KW-0479">Metal-binding</keyword>
<dbReference type="PANTHER" id="PTHR22605">
    <property type="entry name" value="RZ-TYPE DOMAIN-CONTAINING PROTEIN"/>
    <property type="match status" value="1"/>
</dbReference>
<feature type="region of interest" description="Disordered" evidence="7">
    <location>
        <begin position="3430"/>
        <end position="3451"/>
    </location>
</feature>
<dbReference type="InterPro" id="IPR046439">
    <property type="entry name" value="ZF_RZ_dom"/>
</dbReference>
<keyword evidence="4" id="KW-0863">Zinc-finger</keyword>
<dbReference type="GO" id="GO:0008270">
    <property type="term" value="F:zinc ion binding"/>
    <property type="evidence" value="ECO:0007669"/>
    <property type="project" value="UniProtKB-KW"/>
</dbReference>
<evidence type="ECO:0000256" key="1">
    <source>
        <dbReference type="ARBA" id="ARBA00004496"/>
    </source>
</evidence>
<evidence type="ECO:0000313" key="9">
    <source>
        <dbReference type="EMBL" id="GIQ82956.1"/>
    </source>
</evidence>
<dbReference type="GO" id="GO:0016887">
    <property type="term" value="F:ATP hydrolysis activity"/>
    <property type="evidence" value="ECO:0007669"/>
    <property type="project" value="InterPro"/>
</dbReference>
<evidence type="ECO:0000259" key="8">
    <source>
        <dbReference type="PROSITE" id="PS51981"/>
    </source>
</evidence>
<feature type="compositionally biased region" description="Acidic residues" evidence="7">
    <location>
        <begin position="3431"/>
        <end position="3451"/>
    </location>
</feature>
<sequence length="3451" mass="381166">MQVPDHVPSSPLPLPQIKGLGFLSHMLGFIATPKYIKALLLHIKNHFNDPKVTSYFESTGYDSLEKALGRLKRCNICPELIGFLFDRPQELQKVVKDAVQQSIKTSQVKDPAAYLSAYVANPSMLAAEWGCPDLSSLSPEDKETLLTSAVQLESTIPNNATLNQMQDLAVTAYGSIALLNVVLAAPKPTSFVPSKRGDWKAPLLTSCCRVLLHEPVLTEFLNQGSVSPSSILRVARVLLSEHGDCVKEEHISLIMPHIDKGVHSNSFVRLVLDHFKSPSIGLQFTLAKGWSLTTARVPESLAARAPVLASSVRYSSGIATLGDIQVLGERIPSETMEPETARLAFVKEFLGDAVVSLGEGEAEIPLFHPDTPWSIVQQEVDEALHGCVVLNNVESCQFLRMAPFTRDLVAQARPSVPHDTSFFKGVERVLRASSRYLDHIPAYVSDVSQEDIGLLRGLGDQECERLAGFLESAIDILPHRSMLGHIRNILIRLRLKNPFPVKDWPSIHRRDLEYLGTFCPIQGSTTPSLNGGVVQHVDEVSLVLYTCISYLKDHPEEPMKLLQDAKSLSNYFLTCETRGAGRDFDVLRKNVQWLLGPTDDLVLLAVNPSEKVLTAYLAKLDPAGIPVSIPALRMQSVLSRFSQVVLGEDSTKLSLKLNDSATDVVTAALVVIEVGVNNRGYEIRYGLRVPRSTNCENMYVAGTKQREDTSSGTLESRTAVIRSHNIEPLVMYLARECEQDLFKRLELVSDYIQTLRDIAVIDIGKIPKCLVQADPVDGEYKCQATKSILGLPKTYTTIWTVDDIRFSEVDSNHDLARYVRRATGVYGKLHPRDVESEKDLNPQASFLDTGFWGPGREVRPTPSGLSLVPLPDSGAQAGFRIIAPQTLKAGFNTLANTLGDLSPSESFEPLSFIALHDNLVRDSRLAGVMWRIKNRYVRPLMVVSGLDALPLDSCMALIKRMRACAGVQWIILLVPGSALSGLFPSGSTVTATDRVPPKLRTVSNRKVYVHKCEGDYCWPEQDKSFRVYNCDESSRLPDVFLSSVLPCEMARPKESTWVTDTFFTGTDPIASAVRQSSLFVELLSAALTGVCGLVMESMHTLLTPTLDIVVPNFDESPWSVAECLAPPDRCITFNGGLWATPKPTDGEDDPPASPCDTDALWNKRLCEDHNVDLTPVETRGTEGFVYTEQCQETLEYVHQNMTAWLEGDATALTSSCKRASPPPLILCGATGSSKTYLLRHYFKMIRHLDVTFNVTILTAGFVTKQLWKNSVCEYVREAKSTTNRGKNYVVMLDELNASDIGDSLKALFVDGMYKDEVLGRWTPLPPNLRFIGTCNPGSPSSSDSDSHRYHVYRIHPAVARCAFNVRPPTDVQRHDFIRRATSTWSSSETDSVVTFCTAVMRTIKDERLAEPSLRDLRSLAELLEHREFVKLLKYIRQGTVDNKLVVLIATFAVFGAQLTLEGFLSLAESHLDAEGDSDTCREAFESLLDDVKTRFVKEDKMVATPYVKQNFLLLAISVACNRSLLLVGGAGVSKTMCISSFVHMLPFRDTEQSKDEKRRGRNQTEHFAVPKQLLLYPDVRTLQFTQGDSVTVIDRLAHMVEDDTTPGTGSTIIVIEEMSLMTQNARKALHHLLDKQEDPKTSTGRRNFTVICSTNRLLDGSLPYDHALGGRFMKAIYEPLSGPALEAIGRMHLGDVPAATEEVFKSVLDRYKDVASSLRLSPRHIVAVARFLKAHPSNDTDNLYRRVVYTCLGSRDAKTPDRFLQVVNKEDTMPLRKYMTLSSPEPLRHCLFVVDSEEAVAVAHKNIVAAFMAIGEKKYRCKDHTWQCSRTSAFASLHRVRNTALSANSLILHNPGDLLIALQQVLNMSYQTSGSGSALLAHGSYQETISVNSQMRLLFIVHRSALTHIPDSTLSRMSVYHINRDLDPLPTFVNTKGETDTAAWQRLGAAWDVSCDDWVAKERSLREDARTKKCHYINACFTRDPFLPHVSSDAGIETVYTMADVSKLKQRMDREPTDSELRRSLKRTLKGVHRISLHGNTSEDLRSRLGFIEVFPSLGPKYKCLSVFAPLSLRRDLVKCLTPAQRRRYLPYHRTVHAECVARDARGGSKNSGTETSKYWSVEETILSDPTWSLPSLDPSDTTSRSISFRDLFSCTQQSIDTLKSHMMYTLKTEVRRNLAVRWSVENVSGTATQAAVDAVASAVFKRLMMLPVVHRSLSNPQALPELFRVLFRSGSPRDGWMWFFGRILPLLAGQLCARVPHLPAESDIILFFAHLIPKCGLREWTTYLNGVTELVDLDARLDTSCAASVTVANVPFAKHLTPELLRDLPDGLQDSHVVLRAILRETVEHSGKYKLRGNPDAPLVTASSVDTLVPRLEAVLRCDSPIRPADGANSLMVGFAHYLETRCLYLAISMAKYTGTDIDLAALSGDTFADRAASFAKAVGIERLLDLDADFVSELVCALPSRCPVRHAYRVYQAVSHASEHVADGSVCGPAIRAARAVMSHNMFDVVNALPGPLCVLLADMVQGMGLETMWAALHELLKHMVSTGRARDWCELFALTVNHVDVPWDAVKERLALSEGLLLDSPFVICSLVNVLAGCRYGLASEELVAAFRWFSKNQCQFCALAVGEMQLRRVVRQDIMTGQVPSPEALSIVKINDHHVLPLRNYLMRQVANSSFGNDREYCAAMKHACGDWFDLSPVDEDFLTHPVRFGASDLLPSSLGPLTVEGMTDSLGIDTALFEGPTHGAVLDALLRQVGLQCVLTPNQYVMGMRDDLMDTLRKLGTSTNSCVCGEIYVLTNCGRPMEISKCPSCGRPIGGTHHNYVAGNRAVNTGADLRGWQTQKDYMELRSLSRLSTGVARIAATHASLVQAQTQDAEIRRLWATRLEEELALFAKALEVSRDAALITMVKVSKALASSSLTLSFPSQAQRAGPEAAFHARVMAVMQQDIGVASPRLAHMQHFANHVLEAFTAHISNQVGGCHTGRSYSQTEVEAAAEASPDQYRLALLPLSQPEMPRMPQRQDSDPVSSIELLEGTTRFCKLMEATQVITAFLKDFYAVAIDCDPAANLSDTCKDIGLGSQYTGFTEAWNSVPDLAGDLSFQCEAFVWKTMDSDDCLCAMVLPRDAGASDPSLVEQYVEALVVALNTFSALLDPNAGNVSAWHTPVHVTDTSMSLGLVAALQSRLGNDYPTAEEADAAYTQRMYSLHSLLLPRGVPLLVLAHGDIPTRPLPVDSGVSGVSMRCLHNPQTPLMPTQIYQLQDAVAELRGVRLDHLRNPLLRVCFTLNQRPAVNVEADTVAEHLPSDPLFDCLRDLLAKVECAPVCLCHMDALLQLLVPPPIPAFLMKPLPEGLLDHLFEHLDTLSLTDLSNAISIAIPGFSVNESFAHYPIDEYIELANEDHLDMLEGMCICHSGTMIEALACVSGATEAETESDQEPLEVEEEEIGAEE</sequence>
<dbReference type="OrthoDB" id="2423195at2759"/>
<dbReference type="InterPro" id="IPR027417">
    <property type="entry name" value="P-loop_NTPase"/>
</dbReference>
<dbReference type="EMBL" id="BDIP01000873">
    <property type="protein sequence ID" value="GIQ82956.1"/>
    <property type="molecule type" value="Genomic_DNA"/>
</dbReference>
<protein>
    <recommendedName>
        <fullName evidence="8">RZ-type domain-containing protein</fullName>
    </recommendedName>
</protein>
<evidence type="ECO:0000313" key="10">
    <source>
        <dbReference type="Proteomes" id="UP000265618"/>
    </source>
</evidence>
<evidence type="ECO:0000256" key="7">
    <source>
        <dbReference type="SAM" id="MobiDB-lite"/>
    </source>
</evidence>
<evidence type="ECO:0000256" key="5">
    <source>
        <dbReference type="ARBA" id="ARBA00022833"/>
    </source>
</evidence>
<proteinExistence type="predicted"/>
<evidence type="ECO:0000256" key="6">
    <source>
        <dbReference type="ARBA" id="ARBA00022859"/>
    </source>
</evidence>
<keyword evidence="10" id="KW-1185">Reference proteome</keyword>